<dbReference type="OrthoDB" id="2041837at2"/>
<proteinExistence type="predicted"/>
<accession>A0A174Z2S1</accession>
<dbReference type="AlphaFoldDB" id="A0A174Z2S1"/>
<name>A0A174Z2S1_9FIRM</name>
<evidence type="ECO:0000313" key="2">
    <source>
        <dbReference type="Proteomes" id="UP000095621"/>
    </source>
</evidence>
<dbReference type="Proteomes" id="UP000095621">
    <property type="component" value="Unassembled WGS sequence"/>
</dbReference>
<dbReference type="RefSeq" id="WP_055215602.1">
    <property type="nucleotide sequence ID" value="NZ_CZBU01000003.1"/>
</dbReference>
<evidence type="ECO:0000313" key="1">
    <source>
        <dbReference type="EMBL" id="CUQ77200.1"/>
    </source>
</evidence>
<reference evidence="1 2" key="1">
    <citation type="submission" date="2015-09" db="EMBL/GenBank/DDBJ databases">
        <authorList>
            <consortium name="Pathogen Informatics"/>
        </authorList>
    </citation>
    <scope>NUCLEOTIDE SEQUENCE [LARGE SCALE GENOMIC DNA]</scope>
    <source>
        <strain evidence="1 2">2789STDY5834875</strain>
    </source>
</reference>
<organism evidence="1 2">
    <name type="scientific">Lachnospira eligens</name>
    <dbReference type="NCBI Taxonomy" id="39485"/>
    <lineage>
        <taxon>Bacteria</taxon>
        <taxon>Bacillati</taxon>
        <taxon>Bacillota</taxon>
        <taxon>Clostridia</taxon>
        <taxon>Lachnospirales</taxon>
        <taxon>Lachnospiraceae</taxon>
        <taxon>Lachnospira</taxon>
    </lineage>
</organism>
<gene>
    <name evidence="1" type="ORF">ERS852490_01443</name>
</gene>
<sequence length="181" mass="21471">MNIDEINDEYFAWLSDKVCKGRFSKDVSYSELLHALHKTEFRWKMRNDANRASDGLMLRRRFASFMGFEEDYFLPYITGPCTVLEMMIALAIRCEVSIMDNPKVGDRTAQWFWEMINNMELGGMYNNNFDKRYVNDVIDRFIDREYSPNGKGGLFYIRDCKCDLAMVEIWDQMCWYLNGIS</sequence>
<dbReference type="EMBL" id="CZBU01000003">
    <property type="protein sequence ID" value="CUQ77200.1"/>
    <property type="molecule type" value="Genomic_DNA"/>
</dbReference>
<protein>
    <submittedName>
        <fullName evidence="1">Uncharacterized protein</fullName>
    </submittedName>
</protein>